<feature type="compositionally biased region" description="Polar residues" evidence="4">
    <location>
        <begin position="1227"/>
        <end position="1240"/>
    </location>
</feature>
<dbReference type="InterPro" id="IPR050989">
    <property type="entry name" value="Rap1_Ran_GAP"/>
</dbReference>
<feature type="region of interest" description="Disordered" evidence="4">
    <location>
        <begin position="90"/>
        <end position="115"/>
    </location>
</feature>
<reference evidence="7 8" key="1">
    <citation type="journal article" date="2019" name="Sci. Data">
        <title>Hybrid genome assembly and annotation of Danionella translucida.</title>
        <authorList>
            <person name="Kadobianskyi M."/>
            <person name="Schulze L."/>
            <person name="Schuelke M."/>
            <person name="Judkewitz B."/>
        </authorList>
    </citation>
    <scope>NUCLEOTIDE SEQUENCE [LARGE SCALE GENOMIC DNA]</scope>
    <source>
        <strain evidence="7 8">Bolton</strain>
    </source>
</reference>
<dbReference type="InterPro" id="IPR001478">
    <property type="entry name" value="PDZ"/>
</dbReference>
<evidence type="ECO:0000313" key="7">
    <source>
        <dbReference type="EMBL" id="TRZ01911.1"/>
    </source>
</evidence>
<feature type="compositionally biased region" description="Basic and acidic residues" evidence="4">
    <location>
        <begin position="240"/>
        <end position="256"/>
    </location>
</feature>
<evidence type="ECO:0000259" key="6">
    <source>
        <dbReference type="PROSITE" id="PS50106"/>
    </source>
</evidence>
<dbReference type="InterPro" id="IPR021818">
    <property type="entry name" value="SIPA1L_C"/>
</dbReference>
<dbReference type="InterPro" id="IPR000331">
    <property type="entry name" value="Rap/Ran_GAP_dom"/>
</dbReference>
<evidence type="ECO:0008006" key="9">
    <source>
        <dbReference type="Google" id="ProtNLM"/>
    </source>
</evidence>
<dbReference type="Gene3D" id="6.10.140.210">
    <property type="match status" value="1"/>
</dbReference>
<feature type="region of interest" description="Disordered" evidence="4">
    <location>
        <begin position="1732"/>
        <end position="1760"/>
    </location>
</feature>
<keyword evidence="2" id="KW-0597">Phosphoprotein</keyword>
<dbReference type="PANTHER" id="PTHR15711:SF15">
    <property type="entry name" value="SIGNAL-INDUCED PROLIFERATION-ASSOCIATED 1-LIKE PROTEIN 3"/>
    <property type="match status" value="1"/>
</dbReference>
<feature type="region of interest" description="Disordered" evidence="4">
    <location>
        <begin position="1073"/>
        <end position="1099"/>
    </location>
</feature>
<dbReference type="GO" id="GO:0003382">
    <property type="term" value="P:epithelial cell morphogenesis"/>
    <property type="evidence" value="ECO:0007669"/>
    <property type="project" value="TreeGrafter"/>
</dbReference>
<name>A0A553RI94_9TELE</name>
<feature type="compositionally biased region" description="Polar residues" evidence="4">
    <location>
        <begin position="1751"/>
        <end position="1760"/>
    </location>
</feature>
<dbReference type="GO" id="GO:0005886">
    <property type="term" value="C:plasma membrane"/>
    <property type="evidence" value="ECO:0007669"/>
    <property type="project" value="TreeGrafter"/>
</dbReference>
<dbReference type="STRING" id="623744.A0A553RI94"/>
<keyword evidence="1" id="KW-0343">GTPase activation</keyword>
<dbReference type="SUPFAM" id="SSF50156">
    <property type="entry name" value="PDZ domain-like"/>
    <property type="match status" value="1"/>
</dbReference>
<comment type="caution">
    <text evidence="7">The sequence shown here is derived from an EMBL/GenBank/DDBJ whole genome shotgun (WGS) entry which is preliminary data.</text>
</comment>
<dbReference type="Gene3D" id="2.30.42.10">
    <property type="match status" value="1"/>
</dbReference>
<feature type="compositionally biased region" description="Basic and acidic residues" evidence="4">
    <location>
        <begin position="1243"/>
        <end position="1263"/>
    </location>
</feature>
<dbReference type="CDD" id="cd06745">
    <property type="entry name" value="PDZ_SIPA1-like"/>
    <property type="match status" value="1"/>
</dbReference>
<feature type="compositionally biased region" description="Low complexity" evidence="4">
    <location>
        <begin position="222"/>
        <end position="233"/>
    </location>
</feature>
<dbReference type="InterPro" id="IPR036034">
    <property type="entry name" value="PDZ_sf"/>
</dbReference>
<feature type="compositionally biased region" description="Polar residues" evidence="4">
    <location>
        <begin position="1424"/>
        <end position="1445"/>
    </location>
</feature>
<dbReference type="SMART" id="SM00228">
    <property type="entry name" value="PDZ"/>
    <property type="match status" value="1"/>
</dbReference>
<dbReference type="GO" id="GO:0005794">
    <property type="term" value="C:Golgi apparatus"/>
    <property type="evidence" value="ECO:0007669"/>
    <property type="project" value="TreeGrafter"/>
</dbReference>
<dbReference type="FunFam" id="3.40.50.11210:FF:000002">
    <property type="entry name" value="Signal-induced proliferation-associated 1-like protein 1"/>
    <property type="match status" value="1"/>
</dbReference>
<proteinExistence type="predicted"/>
<dbReference type="InterPro" id="IPR035974">
    <property type="entry name" value="Rap/Ran-GAP_sf"/>
</dbReference>
<feature type="domain" description="Rap-GAP" evidence="5">
    <location>
        <begin position="552"/>
        <end position="770"/>
    </location>
</feature>
<dbReference type="Pfam" id="PF02145">
    <property type="entry name" value="Rap_GAP"/>
    <property type="match status" value="1"/>
</dbReference>
<feature type="region of interest" description="Disordered" evidence="4">
    <location>
        <begin position="1181"/>
        <end position="1506"/>
    </location>
</feature>
<dbReference type="Gene3D" id="3.40.50.11210">
    <property type="entry name" value="Rap/Ran-GAP"/>
    <property type="match status" value="1"/>
</dbReference>
<feature type="compositionally biased region" description="Polar residues" evidence="4">
    <location>
        <begin position="1453"/>
        <end position="1483"/>
    </location>
</feature>
<dbReference type="Pfam" id="PF21022">
    <property type="entry name" value="Rap-GAP_dimer"/>
    <property type="match status" value="1"/>
</dbReference>
<dbReference type="Pfam" id="PF11881">
    <property type="entry name" value="SPAR_C"/>
    <property type="match status" value="1"/>
</dbReference>
<feature type="compositionally biased region" description="Low complexity" evidence="4">
    <location>
        <begin position="1264"/>
        <end position="1279"/>
    </location>
</feature>
<accession>A0A553RI94</accession>
<feature type="compositionally biased region" description="Low complexity" evidence="4">
    <location>
        <begin position="1200"/>
        <end position="1213"/>
    </location>
</feature>
<feature type="region of interest" description="Disordered" evidence="4">
    <location>
        <begin position="191"/>
        <end position="256"/>
    </location>
</feature>
<dbReference type="OrthoDB" id="2499658at2759"/>
<keyword evidence="3" id="KW-0175">Coiled coil</keyword>
<evidence type="ECO:0000256" key="4">
    <source>
        <dbReference type="SAM" id="MobiDB-lite"/>
    </source>
</evidence>
<dbReference type="PANTHER" id="PTHR15711">
    <property type="entry name" value="RAP GTPASE-ACTIVATING PROTEIN"/>
    <property type="match status" value="1"/>
</dbReference>
<feature type="domain" description="PDZ" evidence="6">
    <location>
        <begin position="910"/>
        <end position="974"/>
    </location>
</feature>
<dbReference type="PROSITE" id="PS50106">
    <property type="entry name" value="PDZ"/>
    <property type="match status" value="1"/>
</dbReference>
<sequence length="1760" mass="193366">MNMYRDTGVCATPIPPPHLRVPLHNGHTNMGDPVSSRISVPKMGVRARIAEWPPRRALSRESLIENGQESHLDDLNSEDGINHRAAVGASQQLSGDDNLTAFGATRSRGSPPRFQASGFVSLRQRSNSEITLSEPDETEVEGRMFREYGSTSSINVQGVSEQSFFDMLSQFKQERPDQRSTAPVKLEELLGASIDGSNSQNALSTPRPDDRPENRVRKKSGGTESSLGTSSLFRKLRSSSRNEIETPRGDLDDARPPDILSSKHWLCVRSFAHYDAQSTLFDLHEAAARRSYAAQRRNTATGASAASSAVVSLAVSRAIALGGVEPNFSSTDDLSIKDMEGSTPGLEHVNKGVSASIHPSSQHQLLLSCPQFLNETGSYGERNVSFLSSWAERGEADVVETRPPTRFSNASVSILEVLPEDQGKRLERLQQHCIEHVDLGARYYHEHFYGKEHWNYFGTDDKLGPVALSIRREKLDDTKDLKDQYQYRIIFRTSEQMVTLRGAILEDAVLSTAKHGTVRGLPLKEVLEYVLPEVSVSCLRLALSTPKVTEQLLKLDEQGLSQKHKVGILLCRAGQSTEEEMYNNEEATPAFTAFLELLGGTVCLKGFNKYAAQLDTKTDSTGTHSLYTTYQDYEIMFHVSTMLPYMPNNPQQLLRKRHIGNDIVTIIFQEPGALPFTPQNIRSHFQHVFVIVRVHNPCSDNTCYSVAVTRMKDVPPFGPPLPSSGMMFRDPAGFRSFLLAKIINAENAAHKSEKFHAMATRTRQGYLRDLAENCVSTTPLDTAGKLNNLISLASKRKERVRAREGAEMGTTGALVWRVLAQDFSGGGAELPCALAISSEYVVLADCTTKEVVFNCFCADVIGWTAERLALKLFYGRGDHVAFRVPEGSAQDIREVLQRLKALTVGCETVDMTLRRNGLGQLGFHVRLDGTVSEVEEYGFAWQAGLRQGSRLVEICKVAAVTLSHEQMIDLLRTSVTVKVVIIPPFEEGRARRKYEVMVIMEMLSEIGTSSGPLLQLLSGCCQSEAHGVAVDIRYKSLLDTQRGCTEEYEMKMMEQKAEAEPVAGGYRVGQRTPVWRWDSPPTSHSPGQRWTPVGPPAIPSRSHKTLVPIPYREPQHTSAKRPVSYPENHYSVSPLASERGMAYRNPSASFSSPATGFNSSSLGVPGLTGPFVRYKPSRDGFGSVQRPLQPYDPHVTVDVSSGESSSGFTSQESTMERNKSETMWHVPSSSRGVSAVSAQRRTARQDGVGKDSPNRHSKGETHYSSHSSSNTLSSNASSSHSDERWFDGPGGGISGAMGDPSDPDPDPMGKGGSSDSGIDASLYTPSPHAKGNRSNRGVEGAAHRGLHGSATYSGLQELSAALEAPRRESSPIISGPTSVMGHSKSYRTRTFPPPGSTSANSFKNRACYTPQGYKTPAVAEKPQTFRSSTVTPTSGSTQLSSSAPKSFSKGKSAWQQEENSTATSSTNADCNSSKQVDMNSKNVFGQPRLRASLRDLRSPRRSHKSTIEDDLKKLIIMDNPAETPSRDASPHRTLQRTFSDESLCSGRRDSSYASTPLFEGQVPPSDLLFTCTLPTRRHGLNNNHGALMSSKKVPLSASELSLTEVRDKVTPLRRLEPGLMPLPDTACGLEWSSLVNAAKAYEVQRAVSLFSLSESNVSSNELRPIISPVHFHTPQTPRTTPTFSGDEVPNDLSGRLYHLEVMLKQLNNDLEKEKQDKAVLLAEMANLRHNNQRLQEESHTASEQLRKFSKLLSSNAPERK</sequence>
<dbReference type="GO" id="GO:0090162">
    <property type="term" value="P:establishment of epithelial cell polarity"/>
    <property type="evidence" value="ECO:0007669"/>
    <property type="project" value="TreeGrafter"/>
</dbReference>
<dbReference type="GO" id="GO:0051056">
    <property type="term" value="P:regulation of small GTPase mediated signal transduction"/>
    <property type="evidence" value="ECO:0007669"/>
    <property type="project" value="InterPro"/>
</dbReference>
<protein>
    <recommendedName>
        <fullName evidence="9">Rap-GAP domain-containing protein</fullName>
    </recommendedName>
</protein>
<feature type="compositionally biased region" description="Polar residues" evidence="4">
    <location>
        <begin position="195"/>
        <end position="204"/>
    </location>
</feature>
<feature type="region of interest" description="Disordered" evidence="4">
    <location>
        <begin position="1520"/>
        <end position="1547"/>
    </location>
</feature>
<evidence type="ECO:0000259" key="5">
    <source>
        <dbReference type="PROSITE" id="PS50085"/>
    </source>
</evidence>
<dbReference type="SUPFAM" id="SSF111347">
    <property type="entry name" value="Rap/Ran-GAP"/>
    <property type="match status" value="1"/>
</dbReference>
<dbReference type="EMBL" id="SRMA01024031">
    <property type="protein sequence ID" value="TRZ01911.1"/>
    <property type="molecule type" value="Genomic_DNA"/>
</dbReference>
<evidence type="ECO:0000256" key="3">
    <source>
        <dbReference type="ARBA" id="ARBA00023054"/>
    </source>
</evidence>
<evidence type="ECO:0000313" key="8">
    <source>
        <dbReference type="Proteomes" id="UP000316079"/>
    </source>
</evidence>
<evidence type="ECO:0000256" key="2">
    <source>
        <dbReference type="ARBA" id="ARBA00022553"/>
    </source>
</evidence>
<feature type="compositionally biased region" description="Basic and acidic residues" evidence="4">
    <location>
        <begin position="1734"/>
        <end position="1746"/>
    </location>
</feature>
<dbReference type="GO" id="GO:0005096">
    <property type="term" value="F:GTPase activator activity"/>
    <property type="evidence" value="ECO:0007669"/>
    <property type="project" value="UniProtKB-KW"/>
</dbReference>
<gene>
    <name evidence="7" type="ORF">DNTS_028601</name>
</gene>
<organism evidence="7 8">
    <name type="scientific">Danionella cerebrum</name>
    <dbReference type="NCBI Taxonomy" id="2873325"/>
    <lineage>
        <taxon>Eukaryota</taxon>
        <taxon>Metazoa</taxon>
        <taxon>Chordata</taxon>
        <taxon>Craniata</taxon>
        <taxon>Vertebrata</taxon>
        <taxon>Euteleostomi</taxon>
        <taxon>Actinopterygii</taxon>
        <taxon>Neopterygii</taxon>
        <taxon>Teleostei</taxon>
        <taxon>Ostariophysi</taxon>
        <taxon>Cypriniformes</taxon>
        <taxon>Danionidae</taxon>
        <taxon>Danioninae</taxon>
        <taxon>Danionella</taxon>
    </lineage>
</organism>
<keyword evidence="8" id="KW-1185">Reference proteome</keyword>
<dbReference type="Proteomes" id="UP000316079">
    <property type="component" value="Unassembled WGS sequence"/>
</dbReference>
<evidence type="ECO:0000256" key="1">
    <source>
        <dbReference type="ARBA" id="ARBA00022468"/>
    </source>
</evidence>
<dbReference type="PROSITE" id="PS50085">
    <property type="entry name" value="RAPGAP"/>
    <property type="match status" value="1"/>
</dbReference>